<dbReference type="RefSeq" id="WP_368498607.1">
    <property type="nucleotide sequence ID" value="NZ_CP162511.1"/>
</dbReference>
<sequence>MRKKTMIIGGAAAAAVLLLGGTGVAYAATDGFEFDGSDDRAGGPGAVKTVDPSEVLTGADLDRASEVALAEIDGGSVVTAERDDDGFELELRADDGRYWEVDLDAAFAVVKVELDDDVVTPAPAPTPASTTAP</sequence>
<name>A0AB39BIE1_9MICO</name>
<feature type="chain" id="PRO_5044339983" evidence="1">
    <location>
        <begin position="28"/>
        <end position="133"/>
    </location>
</feature>
<gene>
    <name evidence="2" type="ORF">ABFY20_03730</name>
</gene>
<dbReference type="AlphaFoldDB" id="A0AB39BIE1"/>
<protein>
    <submittedName>
        <fullName evidence="2">PepSY domain-containing protein</fullName>
    </submittedName>
</protein>
<evidence type="ECO:0000256" key="1">
    <source>
        <dbReference type="SAM" id="SignalP"/>
    </source>
</evidence>
<proteinExistence type="predicted"/>
<accession>A0AB39BIE1</accession>
<reference evidence="2" key="1">
    <citation type="submission" date="2024-05" db="EMBL/GenBank/DDBJ databases">
        <title>Herbiconiux sp. A18JL235.</title>
        <authorList>
            <person name="Zhang G."/>
        </authorList>
    </citation>
    <scope>NUCLEOTIDE SEQUENCE</scope>
    <source>
        <strain evidence="2">A18JL235</strain>
    </source>
</reference>
<dbReference type="EMBL" id="CP162511">
    <property type="protein sequence ID" value="XDI06218.1"/>
    <property type="molecule type" value="Genomic_DNA"/>
</dbReference>
<evidence type="ECO:0000313" key="2">
    <source>
        <dbReference type="EMBL" id="XDI06218.1"/>
    </source>
</evidence>
<dbReference type="Gene3D" id="3.30.505.20">
    <property type="match status" value="1"/>
</dbReference>
<keyword evidence="1" id="KW-0732">Signal</keyword>
<feature type="signal peptide" evidence="1">
    <location>
        <begin position="1"/>
        <end position="27"/>
    </location>
</feature>
<organism evidence="2">
    <name type="scientific">Herbiconiux sp. A18JL235</name>
    <dbReference type="NCBI Taxonomy" id="3152363"/>
    <lineage>
        <taxon>Bacteria</taxon>
        <taxon>Bacillati</taxon>
        <taxon>Actinomycetota</taxon>
        <taxon>Actinomycetes</taxon>
        <taxon>Micrococcales</taxon>
        <taxon>Microbacteriaceae</taxon>
        <taxon>Herbiconiux</taxon>
    </lineage>
</organism>